<comment type="caution">
    <text evidence="1">The sequence shown here is derived from an EMBL/GenBank/DDBJ whole genome shotgun (WGS) entry which is preliminary data.</text>
</comment>
<name>A0A5C6MAV5_9LACO</name>
<protein>
    <submittedName>
        <fullName evidence="1">Uncharacterized protein</fullName>
    </submittedName>
</protein>
<evidence type="ECO:0000313" key="1">
    <source>
        <dbReference type="EMBL" id="TWW11910.1"/>
    </source>
</evidence>
<gene>
    <name evidence="1" type="ORF">LABALGLTS371_01210</name>
</gene>
<sequence>MKSILFGNGLNIKFNKSEYSNDEILKRGLKFVKTDEKMQKICPPETLNLLDAMFQTVPDIVAGCYDAVAQDCIKELAHFKANYSNKNINNVGQIGIEDYFLVIHLIYSYNRSVNNTDGDYNVDKEKSAQECYRALCLAGIYNLGAINKLYTRYSDKFIEYINSFDEVFTTNYDSNLDSIYFGEVQHIHGKFDELNELYDPNSFRNSLSDDQFASNNLINIRGYEYLHSTALMSYSGINKFKKINNVHNLNKLTIEQIRAVPEGSVMEKDRELAIEAKEAIAKDSSLRFQEYDAYNKFKNLKGDITIVGLSAANDNHIFKQIDNLNIYFYYFSNADKGLATEVLPSSAKLESVEKMWEIL</sequence>
<dbReference type="Proteomes" id="UP000321659">
    <property type="component" value="Unassembled WGS sequence"/>
</dbReference>
<dbReference type="EMBL" id="SRRQ01000001">
    <property type="protein sequence ID" value="TWW11910.1"/>
    <property type="molecule type" value="Genomic_DNA"/>
</dbReference>
<organism evidence="1 2">
    <name type="scientific">Dellaglioa algida</name>
    <dbReference type="NCBI Taxonomy" id="105612"/>
    <lineage>
        <taxon>Bacteria</taxon>
        <taxon>Bacillati</taxon>
        <taxon>Bacillota</taxon>
        <taxon>Bacilli</taxon>
        <taxon>Lactobacillales</taxon>
        <taxon>Lactobacillaceae</taxon>
        <taxon>Dellaglioa</taxon>
    </lineage>
</organism>
<proteinExistence type="predicted"/>
<dbReference type="AlphaFoldDB" id="A0A5C6MAV5"/>
<reference evidence="1 2" key="1">
    <citation type="submission" date="2019-04" db="EMBL/GenBank/DDBJ databases">
        <title>In vitro growth and metabolic characteristics of meat-borne Lactobacillus algidus strains.</title>
        <authorList>
            <person name="Sade E."/>
            <person name="Per J."/>
            <person name="Tytti H."/>
            <person name="Johanna B.K."/>
        </authorList>
    </citation>
    <scope>NUCLEOTIDE SEQUENCE [LARGE SCALE GENOMIC DNA]</scope>
    <source>
        <strain evidence="1 2">LTS37-1</strain>
    </source>
</reference>
<evidence type="ECO:0000313" key="2">
    <source>
        <dbReference type="Proteomes" id="UP000321659"/>
    </source>
</evidence>
<accession>A0A5C6MAV5</accession>
<dbReference type="RefSeq" id="WP_146302269.1">
    <property type="nucleotide sequence ID" value="NZ_JANXKU010000001.1"/>
</dbReference>